<evidence type="ECO:0000313" key="2">
    <source>
        <dbReference type="EMBL" id="CEK62069.1"/>
    </source>
</evidence>
<name>A0A0B6Z0G9_9EUPU</name>
<gene>
    <name evidence="2" type="primary">ORF44108</name>
</gene>
<feature type="region of interest" description="Disordered" evidence="1">
    <location>
        <begin position="17"/>
        <end position="43"/>
    </location>
</feature>
<reference evidence="2" key="1">
    <citation type="submission" date="2014-12" db="EMBL/GenBank/DDBJ databases">
        <title>Insight into the proteome of Arion vulgaris.</title>
        <authorList>
            <person name="Aradska J."/>
            <person name="Bulat T."/>
            <person name="Smidak R."/>
            <person name="Sarate P."/>
            <person name="Gangsoo J."/>
            <person name="Sialana F."/>
            <person name="Bilban M."/>
            <person name="Lubec G."/>
        </authorList>
    </citation>
    <scope>NUCLEOTIDE SEQUENCE</scope>
    <source>
        <tissue evidence="2">Skin</tissue>
    </source>
</reference>
<sequence>MIKIKTTIVMTIQTHHQLAAADNSENSSSSDEDEDEVDYNVDACEQSYDGRGREMAAEALLSMDSPSTSAEAKTFLQGILHEQQSSRQHHHASLPPSPDSGLDSELDSSSIEDIKHKHQGTISSKTSSIGCLVPPFCHTPSDHQPLPAHFNTAT</sequence>
<protein>
    <submittedName>
        <fullName evidence="2">Uncharacterized protein</fullName>
    </submittedName>
</protein>
<dbReference type="EMBL" id="HACG01015204">
    <property type="protein sequence ID" value="CEK62069.1"/>
    <property type="molecule type" value="Transcribed_RNA"/>
</dbReference>
<organism evidence="2">
    <name type="scientific">Arion vulgaris</name>
    <dbReference type="NCBI Taxonomy" id="1028688"/>
    <lineage>
        <taxon>Eukaryota</taxon>
        <taxon>Metazoa</taxon>
        <taxon>Spiralia</taxon>
        <taxon>Lophotrochozoa</taxon>
        <taxon>Mollusca</taxon>
        <taxon>Gastropoda</taxon>
        <taxon>Heterobranchia</taxon>
        <taxon>Euthyneura</taxon>
        <taxon>Panpulmonata</taxon>
        <taxon>Eupulmonata</taxon>
        <taxon>Stylommatophora</taxon>
        <taxon>Helicina</taxon>
        <taxon>Arionoidea</taxon>
        <taxon>Arionidae</taxon>
        <taxon>Arion</taxon>
    </lineage>
</organism>
<dbReference type="AlphaFoldDB" id="A0A0B6Z0G9"/>
<proteinExistence type="predicted"/>
<feature type="compositionally biased region" description="Low complexity" evidence="1">
    <location>
        <begin position="17"/>
        <end position="29"/>
    </location>
</feature>
<accession>A0A0B6Z0G9</accession>
<evidence type="ECO:0000256" key="1">
    <source>
        <dbReference type="SAM" id="MobiDB-lite"/>
    </source>
</evidence>
<feature type="compositionally biased region" description="Low complexity" evidence="1">
    <location>
        <begin position="99"/>
        <end position="109"/>
    </location>
</feature>
<feature type="compositionally biased region" description="Acidic residues" evidence="1">
    <location>
        <begin position="30"/>
        <end position="39"/>
    </location>
</feature>
<feature type="region of interest" description="Disordered" evidence="1">
    <location>
        <begin position="61"/>
        <end position="110"/>
    </location>
</feature>
<feature type="non-terminal residue" evidence="2">
    <location>
        <position position="154"/>
    </location>
</feature>